<protein>
    <submittedName>
        <fullName evidence="2">Uncharacterized protein</fullName>
    </submittedName>
</protein>
<evidence type="ECO:0000313" key="3">
    <source>
        <dbReference type="Proteomes" id="UP000309340"/>
    </source>
</evidence>
<gene>
    <name evidence="2" type="ORF">B0A55_02070</name>
</gene>
<dbReference type="Proteomes" id="UP000309340">
    <property type="component" value="Unassembled WGS sequence"/>
</dbReference>
<sequence length="544" mass="58834">MSIPPLISGPFGTLPGEIRNTIYDNVLSSEIAQTEDKGGIQHVRGSRMKHHRHRLWRAPSLLQVCSQIRKETLTIYFKTTSLNIHVDLDNVEDVKRVAKWLGQTTEVAQIDPDHLSDKAIRLHLYQVHWRNIYNFFPIAQLLRSSRLRAGVLTPSDMEFDGGIYRKDTRVLFDQQVQAGNTFVILLGSRHYLLNAFQKLLDLGEAAAQQGVTEQQLQISIEDCVKALLLTSAGKRSTRMFRKNGDGLTFGERLPKVHRQKVPVHVPAPEPQPLSVCAFVAHSTGQDSLATAFEFAQHAGFPATMAEFKRLALNHVVQLPLPMTPSTFTQAAHPMQYFTGYLSSDFGTRAPAVFLSSNSPQVTVNGELVNLSAGFTLQDRAPSTGNPLLGTHSSSSGSAPQPLTPAQVSAAAAYSASWVFPEGYVSVHPVSSHASSSTIAAPPSVSVNPADTYVLLGSTVSQASLSGANSHSRNNQSGLDRSELQVLNPLAFAVDDADMHDPGPDVDSFDLGGFDLGAFDGGMSGPGVDMFDLLDFNGGMGGGDH</sequence>
<evidence type="ECO:0000256" key="1">
    <source>
        <dbReference type="SAM" id="MobiDB-lite"/>
    </source>
</evidence>
<organism evidence="2 3">
    <name type="scientific">Friedmanniomyces simplex</name>
    <dbReference type="NCBI Taxonomy" id="329884"/>
    <lineage>
        <taxon>Eukaryota</taxon>
        <taxon>Fungi</taxon>
        <taxon>Dikarya</taxon>
        <taxon>Ascomycota</taxon>
        <taxon>Pezizomycotina</taxon>
        <taxon>Dothideomycetes</taxon>
        <taxon>Dothideomycetidae</taxon>
        <taxon>Mycosphaerellales</taxon>
        <taxon>Teratosphaeriaceae</taxon>
        <taxon>Friedmanniomyces</taxon>
    </lineage>
</organism>
<feature type="region of interest" description="Disordered" evidence="1">
    <location>
        <begin position="381"/>
        <end position="402"/>
    </location>
</feature>
<accession>A0A4V6WLB3</accession>
<reference evidence="2 3" key="1">
    <citation type="submission" date="2017-03" db="EMBL/GenBank/DDBJ databases">
        <title>Genomes of endolithic fungi from Antarctica.</title>
        <authorList>
            <person name="Coleine C."/>
            <person name="Masonjones S."/>
            <person name="Stajich J.E."/>
        </authorList>
    </citation>
    <scope>NUCLEOTIDE SEQUENCE [LARGE SCALE GENOMIC DNA]</scope>
    <source>
        <strain evidence="2 3">CCFEE 5184</strain>
    </source>
</reference>
<dbReference type="OrthoDB" id="3847908at2759"/>
<dbReference type="EMBL" id="NAJQ01000052">
    <property type="protein sequence ID" value="TKA81369.1"/>
    <property type="molecule type" value="Genomic_DNA"/>
</dbReference>
<name>A0A4V6WLB3_9PEZI</name>
<comment type="caution">
    <text evidence="2">The sequence shown here is derived from an EMBL/GenBank/DDBJ whole genome shotgun (WGS) entry which is preliminary data.</text>
</comment>
<evidence type="ECO:0000313" key="2">
    <source>
        <dbReference type="EMBL" id="TKA81369.1"/>
    </source>
</evidence>
<dbReference type="AlphaFoldDB" id="A0A4V6WLB3"/>
<proteinExistence type="predicted"/>
<keyword evidence="3" id="KW-1185">Reference proteome</keyword>